<dbReference type="OrthoDB" id="250802at2759"/>
<keyword evidence="3" id="KW-0375">Hydrogen ion transport</keyword>
<comment type="caution">
    <text evidence="6">The sequence shown here is derived from an EMBL/GenBank/DDBJ whole genome shotgun (WGS) entry which is preliminary data.</text>
</comment>
<feature type="coiled-coil region" evidence="5">
    <location>
        <begin position="19"/>
        <end position="46"/>
    </location>
</feature>
<dbReference type="Proteomes" id="UP000728185">
    <property type="component" value="Unassembled WGS sequence"/>
</dbReference>
<keyword evidence="7" id="KW-1185">Reference proteome</keyword>
<dbReference type="GO" id="GO:0046961">
    <property type="term" value="F:proton-transporting ATPase activity, rotational mechanism"/>
    <property type="evidence" value="ECO:0007669"/>
    <property type="project" value="InterPro"/>
</dbReference>
<evidence type="ECO:0000256" key="2">
    <source>
        <dbReference type="ARBA" id="ARBA00022448"/>
    </source>
</evidence>
<evidence type="ECO:0000256" key="3">
    <source>
        <dbReference type="ARBA" id="ARBA00022781"/>
    </source>
</evidence>
<dbReference type="Gene3D" id="1.20.5.2950">
    <property type="match status" value="1"/>
</dbReference>
<accession>A0A8E0RMA5</accession>
<organism evidence="6 7">
    <name type="scientific">Fasciolopsis buskii</name>
    <dbReference type="NCBI Taxonomy" id="27845"/>
    <lineage>
        <taxon>Eukaryota</taxon>
        <taxon>Metazoa</taxon>
        <taxon>Spiralia</taxon>
        <taxon>Lophotrochozoa</taxon>
        <taxon>Platyhelminthes</taxon>
        <taxon>Trematoda</taxon>
        <taxon>Digenea</taxon>
        <taxon>Plagiorchiida</taxon>
        <taxon>Echinostomata</taxon>
        <taxon>Echinostomatoidea</taxon>
        <taxon>Fasciolidae</taxon>
        <taxon>Fasciolopsis</taxon>
    </lineage>
</organism>
<sequence length="103" mass="11604">MRQEQVGACLVFYCLQGRAKRLKAAKDEAKAEMDQYKAAQDAHYRNLEEQQGSSEDWSNKYTSEQLGRITSSYNTNKEAALSLLLSAILTINPSVHTNYSVLN</sequence>
<evidence type="ECO:0000313" key="7">
    <source>
        <dbReference type="Proteomes" id="UP000728185"/>
    </source>
</evidence>
<reference evidence="6" key="1">
    <citation type="submission" date="2019-05" db="EMBL/GenBank/DDBJ databases">
        <title>Annotation for the trematode Fasciolopsis buski.</title>
        <authorList>
            <person name="Choi Y.-J."/>
        </authorList>
    </citation>
    <scope>NUCLEOTIDE SEQUENCE</scope>
    <source>
        <strain evidence="6">HT</strain>
        <tissue evidence="6">Whole worm</tissue>
    </source>
</reference>
<dbReference type="AlphaFoldDB" id="A0A8E0RMA5"/>
<evidence type="ECO:0000313" key="6">
    <source>
        <dbReference type="EMBL" id="KAA0187655.1"/>
    </source>
</evidence>
<keyword evidence="2" id="KW-0813">Transport</keyword>
<protein>
    <submittedName>
        <fullName evidence="6">V-type proton ATPase subunit G</fullName>
    </submittedName>
</protein>
<proteinExistence type="inferred from homology"/>
<dbReference type="InterPro" id="IPR005124">
    <property type="entry name" value="V-ATPase_G"/>
</dbReference>
<dbReference type="EMBL" id="LUCM01008982">
    <property type="protein sequence ID" value="KAA0187655.1"/>
    <property type="molecule type" value="Genomic_DNA"/>
</dbReference>
<gene>
    <name evidence="6" type="ORF">FBUS_10948</name>
</gene>
<name>A0A8E0RMA5_9TREM</name>
<evidence type="ECO:0000256" key="1">
    <source>
        <dbReference type="ARBA" id="ARBA00010066"/>
    </source>
</evidence>
<comment type="similarity">
    <text evidence="1">Belongs to the V-ATPase G subunit family.</text>
</comment>
<dbReference type="Pfam" id="PF03179">
    <property type="entry name" value="V-ATPase_G"/>
    <property type="match status" value="1"/>
</dbReference>
<keyword evidence="4" id="KW-0406">Ion transport</keyword>
<evidence type="ECO:0000256" key="5">
    <source>
        <dbReference type="SAM" id="Coils"/>
    </source>
</evidence>
<dbReference type="GO" id="GO:0016471">
    <property type="term" value="C:vacuolar proton-transporting V-type ATPase complex"/>
    <property type="evidence" value="ECO:0007669"/>
    <property type="project" value="InterPro"/>
</dbReference>
<keyword evidence="5" id="KW-0175">Coiled coil</keyword>
<evidence type="ECO:0000256" key="4">
    <source>
        <dbReference type="ARBA" id="ARBA00023065"/>
    </source>
</evidence>